<keyword evidence="2" id="KW-0201">Cytochrome c-type biogenesis</keyword>
<keyword evidence="3" id="KW-1015">Disulfide bond</keyword>
<feature type="domain" description="Thioredoxin" evidence="5">
    <location>
        <begin position="75"/>
        <end position="221"/>
    </location>
</feature>
<dbReference type="PANTHER" id="PTHR43110:SF1">
    <property type="entry name" value="THIOL PEROXIDASE"/>
    <property type="match status" value="1"/>
</dbReference>
<keyword evidence="4" id="KW-0676">Redox-active center</keyword>
<dbReference type="Pfam" id="PF08534">
    <property type="entry name" value="Redoxin"/>
    <property type="match status" value="1"/>
</dbReference>
<dbReference type="OrthoDB" id="9799347at2"/>
<dbReference type="InterPro" id="IPR013740">
    <property type="entry name" value="Redoxin"/>
</dbReference>
<accession>A0A323UCV7</accession>
<evidence type="ECO:0000256" key="3">
    <source>
        <dbReference type="ARBA" id="ARBA00023157"/>
    </source>
</evidence>
<dbReference type="AlphaFoldDB" id="A0A323UCV7"/>
<dbReference type="PROSITE" id="PS00194">
    <property type="entry name" value="THIOREDOXIN_1"/>
    <property type="match status" value="1"/>
</dbReference>
<name>A0A323UCV7_RHOPL</name>
<sequence length="228" mass="24067">MTESQPNSVPPRRAGRLTILLAAIAVLVVAGAAGIYGIAGLQRNAGGDPVCRPAVALAQQLKPLLRGEVAALTPAAAPLRLPDLTFTDDAGQPKKLSDFRGRTVLVNLWATWCVPCRKEMPALDNLQAQLGSSDFEVVAINIDTRDPAKPKKFLDDEKLMHLAVFTDASAKVFQELKAVGRALGMPTSVLVDREGCEIATIAGPAEWDSNDATTLIKAAVKPVAAGKP</sequence>
<dbReference type="CDD" id="cd02966">
    <property type="entry name" value="TlpA_like_family"/>
    <property type="match status" value="1"/>
</dbReference>
<dbReference type="Gene3D" id="3.40.30.10">
    <property type="entry name" value="Glutaredoxin"/>
    <property type="match status" value="1"/>
</dbReference>
<dbReference type="SUPFAM" id="SSF52833">
    <property type="entry name" value="Thioredoxin-like"/>
    <property type="match status" value="1"/>
</dbReference>
<dbReference type="InterPro" id="IPR017937">
    <property type="entry name" value="Thioredoxin_CS"/>
</dbReference>
<dbReference type="GO" id="GO:0030313">
    <property type="term" value="C:cell envelope"/>
    <property type="evidence" value="ECO:0007669"/>
    <property type="project" value="UniProtKB-SubCell"/>
</dbReference>
<dbReference type="PANTHER" id="PTHR43110">
    <property type="entry name" value="THIOL PEROXIDASE"/>
    <property type="match status" value="1"/>
</dbReference>
<proteinExistence type="predicted"/>
<evidence type="ECO:0000256" key="1">
    <source>
        <dbReference type="ARBA" id="ARBA00004196"/>
    </source>
</evidence>
<dbReference type="InterPro" id="IPR013766">
    <property type="entry name" value="Thioredoxin_domain"/>
</dbReference>
<dbReference type="NCBIfam" id="NF047696">
    <property type="entry name" value="ThlDiSintTplARhiz"/>
    <property type="match status" value="1"/>
</dbReference>
<dbReference type="InterPro" id="IPR036249">
    <property type="entry name" value="Thioredoxin-like_sf"/>
</dbReference>
<evidence type="ECO:0000313" key="6">
    <source>
        <dbReference type="EMBL" id="PZA10564.1"/>
    </source>
</evidence>
<comment type="subcellular location">
    <subcellularLocation>
        <location evidence="1">Cell envelope</location>
    </subcellularLocation>
</comment>
<dbReference type="GO" id="GO:0015036">
    <property type="term" value="F:disulfide oxidoreductase activity"/>
    <property type="evidence" value="ECO:0007669"/>
    <property type="project" value="UniProtKB-ARBA"/>
</dbReference>
<dbReference type="RefSeq" id="WP_110786664.1">
    <property type="nucleotide sequence ID" value="NZ_QKQS01000023.1"/>
</dbReference>
<dbReference type="GO" id="GO:0017004">
    <property type="term" value="P:cytochrome complex assembly"/>
    <property type="evidence" value="ECO:0007669"/>
    <property type="project" value="UniProtKB-KW"/>
</dbReference>
<dbReference type="PROSITE" id="PS51352">
    <property type="entry name" value="THIOREDOXIN_2"/>
    <property type="match status" value="1"/>
</dbReference>
<dbReference type="InterPro" id="IPR050455">
    <property type="entry name" value="Tpx_Peroxidase_subfamily"/>
</dbReference>
<protein>
    <submittedName>
        <fullName evidence="6">Thiol:disulfide interchange protein</fullName>
    </submittedName>
</protein>
<evidence type="ECO:0000313" key="7">
    <source>
        <dbReference type="Proteomes" id="UP000248134"/>
    </source>
</evidence>
<comment type="caution">
    <text evidence="6">The sequence shown here is derived from an EMBL/GenBank/DDBJ whole genome shotgun (WGS) entry which is preliminary data.</text>
</comment>
<gene>
    <name evidence="6" type="ORF">DNX69_14465</name>
</gene>
<dbReference type="EMBL" id="QKQS01000023">
    <property type="protein sequence ID" value="PZA10564.1"/>
    <property type="molecule type" value="Genomic_DNA"/>
</dbReference>
<dbReference type="Proteomes" id="UP000248134">
    <property type="component" value="Unassembled WGS sequence"/>
</dbReference>
<evidence type="ECO:0000256" key="2">
    <source>
        <dbReference type="ARBA" id="ARBA00022748"/>
    </source>
</evidence>
<evidence type="ECO:0000259" key="5">
    <source>
        <dbReference type="PROSITE" id="PS51352"/>
    </source>
</evidence>
<organism evidence="6 7">
    <name type="scientific">Rhodopseudomonas palustris</name>
    <dbReference type="NCBI Taxonomy" id="1076"/>
    <lineage>
        <taxon>Bacteria</taxon>
        <taxon>Pseudomonadati</taxon>
        <taxon>Pseudomonadota</taxon>
        <taxon>Alphaproteobacteria</taxon>
        <taxon>Hyphomicrobiales</taxon>
        <taxon>Nitrobacteraceae</taxon>
        <taxon>Rhodopseudomonas</taxon>
    </lineage>
</organism>
<reference evidence="6 7" key="1">
    <citation type="submission" date="2018-06" db="EMBL/GenBank/DDBJ databases">
        <title>Draft Whole-Genome Sequence of the purple photosynthetic bacterium Rhodospeudomonas palustris XCP.</title>
        <authorList>
            <person name="Rayyan A."/>
            <person name="Meyer T.E."/>
            <person name="Kyndt J.A."/>
        </authorList>
    </citation>
    <scope>NUCLEOTIDE SEQUENCE [LARGE SCALE GENOMIC DNA]</scope>
    <source>
        <strain evidence="6 7">XCP</strain>
    </source>
</reference>
<evidence type="ECO:0000256" key="4">
    <source>
        <dbReference type="ARBA" id="ARBA00023284"/>
    </source>
</evidence>